<protein>
    <recommendedName>
        <fullName evidence="3">P/Homo B domain-containing protein</fullName>
    </recommendedName>
</protein>
<dbReference type="Gene3D" id="4.10.1080.10">
    <property type="entry name" value="TSP type-3 repeat"/>
    <property type="match status" value="1"/>
</dbReference>
<sequence length="341" mass="35921">MKLVGGARSLARAAALCLTSGLLVVVGVGSSDVPASAAIACRETFTGTASNIQAKPKEDPWAGASNIKVPVDRTVASVRVTMDVLHDQASTLQFFIYPPGAQGFQPNSQLLMATSGPLDGYYSFDDTATVSIDGSNKLAGTYKPSTPLAKVANRSSLGDWVVWLNNYGGPAGKVRAVFMTLTYADCPDANGDGLHDDADGDGVLWPPDNCPDVANPDQLDSDADGLGDVCDPTPLLPPPPPVNAPGPRDVSLKYAAKKHRFTGAISSDVASCEKAVAVQLYRKKKGADRRLATVRTSDAGRFRSGKVRKPGRYYVRVASAVVDLGAVECAAEKSRTVRVRR</sequence>
<evidence type="ECO:0008006" key="3">
    <source>
        <dbReference type="Google" id="ProtNLM"/>
    </source>
</evidence>
<dbReference type="SUPFAM" id="SSF103647">
    <property type="entry name" value="TSP type-3 repeat"/>
    <property type="match status" value="1"/>
</dbReference>
<name>A0A2R7Z1H9_9ACTN</name>
<organism evidence="1 2">
    <name type="scientific">Nocardioides currus</name>
    <dbReference type="NCBI Taxonomy" id="2133958"/>
    <lineage>
        <taxon>Bacteria</taxon>
        <taxon>Bacillati</taxon>
        <taxon>Actinomycetota</taxon>
        <taxon>Actinomycetes</taxon>
        <taxon>Propionibacteriales</taxon>
        <taxon>Nocardioidaceae</taxon>
        <taxon>Nocardioides</taxon>
    </lineage>
</organism>
<evidence type="ECO:0000313" key="2">
    <source>
        <dbReference type="Proteomes" id="UP000244867"/>
    </source>
</evidence>
<gene>
    <name evidence="1" type="ORF">C7S10_01675</name>
</gene>
<dbReference type="EMBL" id="PYXZ01000001">
    <property type="protein sequence ID" value="PUA82483.1"/>
    <property type="molecule type" value="Genomic_DNA"/>
</dbReference>
<dbReference type="GO" id="GO:0005509">
    <property type="term" value="F:calcium ion binding"/>
    <property type="evidence" value="ECO:0007669"/>
    <property type="project" value="InterPro"/>
</dbReference>
<dbReference type="RefSeq" id="WP_108342670.1">
    <property type="nucleotide sequence ID" value="NZ_PYXZ01000001.1"/>
</dbReference>
<dbReference type="AlphaFoldDB" id="A0A2R7Z1H9"/>
<evidence type="ECO:0000313" key="1">
    <source>
        <dbReference type="EMBL" id="PUA82483.1"/>
    </source>
</evidence>
<comment type="caution">
    <text evidence="1">The sequence shown here is derived from an EMBL/GenBank/DDBJ whole genome shotgun (WGS) entry which is preliminary data.</text>
</comment>
<dbReference type="OrthoDB" id="3782500at2"/>
<proteinExistence type="predicted"/>
<keyword evidence="2" id="KW-1185">Reference proteome</keyword>
<dbReference type="Proteomes" id="UP000244867">
    <property type="component" value="Unassembled WGS sequence"/>
</dbReference>
<dbReference type="InterPro" id="IPR028974">
    <property type="entry name" value="TSP_type-3_rpt"/>
</dbReference>
<accession>A0A2R7Z1H9</accession>
<reference evidence="1 2" key="1">
    <citation type="submission" date="2018-03" db="EMBL/GenBank/DDBJ databases">
        <authorList>
            <person name="Keele B.F."/>
        </authorList>
    </citation>
    <scope>NUCLEOTIDE SEQUENCE [LARGE SCALE GENOMIC DNA]</scope>
    <source>
        <strain evidence="1 2">IB-3</strain>
    </source>
</reference>